<evidence type="ECO:0000256" key="5">
    <source>
        <dbReference type="HAMAP-Rule" id="MF_00900"/>
    </source>
</evidence>
<evidence type="ECO:0000313" key="11">
    <source>
        <dbReference type="Proteomes" id="UP000237350"/>
    </source>
</evidence>
<dbReference type="Gene3D" id="3.40.50.300">
    <property type="entry name" value="P-loop containing nucleotide triphosphate hydrolases"/>
    <property type="match status" value="1"/>
</dbReference>
<evidence type="ECO:0000256" key="2">
    <source>
        <dbReference type="ARBA" id="ARBA00022741"/>
    </source>
</evidence>
<evidence type="ECO:0000259" key="9">
    <source>
        <dbReference type="PROSITE" id="PS51705"/>
    </source>
</evidence>
<comment type="function">
    <text evidence="5">GTPase that associates with the 50S ribosomal subunit and may have a role during protein synthesis or ribosome biogenesis.</text>
</comment>
<proteinExistence type="inferred from homology"/>
<evidence type="ECO:0000256" key="8">
    <source>
        <dbReference type="SAM" id="MobiDB-lite"/>
    </source>
</evidence>
<feature type="binding site" evidence="6">
    <location>
        <begin position="353"/>
        <end position="355"/>
    </location>
    <ligand>
        <name>GTP</name>
        <dbReference type="ChEBI" id="CHEBI:37565"/>
    </ligand>
</feature>
<feature type="binding site" evidence="6">
    <location>
        <begin position="324"/>
        <end position="327"/>
    </location>
    <ligand>
        <name>GTP</name>
        <dbReference type="ChEBI" id="CHEBI:37565"/>
    </ligand>
</feature>
<feature type="binding site" evidence="7">
    <location>
        <position position="218"/>
    </location>
    <ligand>
        <name>Mg(2+)</name>
        <dbReference type="ChEBI" id="CHEBI:18420"/>
    </ligand>
</feature>
<organism evidence="10 11">
    <name type="scientific">Alkalispirochaeta sphaeroplastigenens</name>
    <dbReference type="NCBI Taxonomy" id="1187066"/>
    <lineage>
        <taxon>Bacteria</taxon>
        <taxon>Pseudomonadati</taxon>
        <taxon>Spirochaetota</taxon>
        <taxon>Spirochaetia</taxon>
        <taxon>Spirochaetales</taxon>
        <taxon>Spirochaetaceae</taxon>
        <taxon>Alkalispirochaeta</taxon>
    </lineage>
</organism>
<feature type="binding site" evidence="6">
    <location>
        <begin position="258"/>
        <end position="261"/>
    </location>
    <ligand>
        <name>GTP</name>
        <dbReference type="ChEBI" id="CHEBI:37565"/>
    </ligand>
</feature>
<evidence type="ECO:0000256" key="7">
    <source>
        <dbReference type="PIRSR" id="PIRSR006809-2"/>
    </source>
</evidence>
<dbReference type="CDD" id="cd01878">
    <property type="entry name" value="HflX"/>
    <property type="match status" value="1"/>
</dbReference>
<accession>A0A2S4JHS7</accession>
<dbReference type="Pfam" id="PF16360">
    <property type="entry name" value="GTP-bdg_M"/>
    <property type="match status" value="1"/>
</dbReference>
<dbReference type="NCBIfam" id="TIGR03156">
    <property type="entry name" value="GTP_HflX"/>
    <property type="match status" value="1"/>
</dbReference>
<name>A0A2S4JHS7_9SPIO</name>
<reference evidence="11" key="1">
    <citation type="submission" date="2015-12" db="EMBL/GenBank/DDBJ databases">
        <authorList>
            <person name="Lodha T.D."/>
            <person name="Chintalapati S."/>
            <person name="Chintalapati V.R."/>
            <person name="Sravanthi T."/>
        </authorList>
    </citation>
    <scope>NUCLEOTIDE SEQUENCE [LARGE SCALE GENOMIC DNA]</scope>
    <source>
        <strain evidence="11">JC133</strain>
    </source>
</reference>
<comment type="subunit">
    <text evidence="5">Monomer. Associates with the 50S ribosomal subunit.</text>
</comment>
<dbReference type="PANTHER" id="PTHR10229">
    <property type="entry name" value="GTP-BINDING PROTEIN HFLX"/>
    <property type="match status" value="1"/>
</dbReference>
<dbReference type="Gene3D" id="3.40.50.11060">
    <property type="entry name" value="GTPase HflX, N-terminal domain"/>
    <property type="match status" value="1"/>
</dbReference>
<keyword evidence="3 7" id="KW-0460">Magnesium</keyword>
<dbReference type="PROSITE" id="PS51705">
    <property type="entry name" value="G_HFLX"/>
    <property type="match status" value="1"/>
</dbReference>
<keyword evidence="2 5" id="KW-0547">Nucleotide-binding</keyword>
<evidence type="ECO:0000313" key="10">
    <source>
        <dbReference type="EMBL" id="POQ99104.1"/>
    </source>
</evidence>
<dbReference type="EMBL" id="LPWH01000111">
    <property type="protein sequence ID" value="POQ99104.1"/>
    <property type="molecule type" value="Genomic_DNA"/>
</dbReference>
<feature type="binding site" evidence="6">
    <location>
        <begin position="211"/>
        <end position="218"/>
    </location>
    <ligand>
        <name>GTP</name>
        <dbReference type="ChEBI" id="CHEBI:37565"/>
    </ligand>
</feature>
<dbReference type="PIRSF" id="PIRSF006809">
    <property type="entry name" value="GTP-binding_hflX_prd"/>
    <property type="match status" value="1"/>
</dbReference>
<feature type="binding site" evidence="7">
    <location>
        <position position="238"/>
    </location>
    <ligand>
        <name>Mg(2+)</name>
        <dbReference type="ChEBI" id="CHEBI:18420"/>
    </ligand>
</feature>
<keyword evidence="1 7" id="KW-0479">Metal-binding</keyword>
<dbReference type="GO" id="GO:0043022">
    <property type="term" value="F:ribosome binding"/>
    <property type="evidence" value="ECO:0007669"/>
    <property type="project" value="TreeGrafter"/>
</dbReference>
<keyword evidence="5" id="KW-0963">Cytoplasm</keyword>
<dbReference type="PANTHER" id="PTHR10229:SF0">
    <property type="entry name" value="GTP-BINDING PROTEIN 6-RELATED"/>
    <property type="match status" value="1"/>
</dbReference>
<dbReference type="GO" id="GO:0046872">
    <property type="term" value="F:metal ion binding"/>
    <property type="evidence" value="ECO:0007669"/>
    <property type="project" value="UniProtKB-KW"/>
</dbReference>
<dbReference type="HAMAP" id="MF_00900">
    <property type="entry name" value="GTPase_HflX"/>
    <property type="match status" value="1"/>
</dbReference>
<comment type="similarity">
    <text evidence="5">Belongs to the TRAFAC class OBG-HflX-like GTPase superfamily. HflX GTPase family.</text>
</comment>
<comment type="caution">
    <text evidence="10">The sequence shown here is derived from an EMBL/GenBank/DDBJ whole genome shotgun (WGS) entry which is preliminary data.</text>
</comment>
<dbReference type="Pfam" id="PF13167">
    <property type="entry name" value="GTP-bdg_N"/>
    <property type="match status" value="1"/>
</dbReference>
<evidence type="ECO:0000256" key="4">
    <source>
        <dbReference type="ARBA" id="ARBA00023134"/>
    </source>
</evidence>
<dbReference type="Proteomes" id="UP000237350">
    <property type="component" value="Unassembled WGS sequence"/>
</dbReference>
<feature type="domain" description="Hflx-type G" evidence="9">
    <location>
        <begin position="205"/>
        <end position="375"/>
    </location>
</feature>
<dbReference type="GO" id="GO:0005737">
    <property type="term" value="C:cytoplasm"/>
    <property type="evidence" value="ECO:0007669"/>
    <property type="project" value="UniProtKB-SubCell"/>
</dbReference>
<gene>
    <name evidence="5" type="primary">hflX</name>
    <name evidence="10" type="ORF">AU468_10840</name>
</gene>
<dbReference type="OrthoDB" id="9812272at2"/>
<comment type="subcellular location">
    <subcellularLocation>
        <location evidence="5">Cytoplasm</location>
    </subcellularLocation>
    <text evidence="5">May associate with membranes.</text>
</comment>
<keyword evidence="4 5" id="KW-0342">GTP-binding</keyword>
<keyword evidence="11" id="KW-1185">Reference proteome</keyword>
<dbReference type="GO" id="GO:0005525">
    <property type="term" value="F:GTP binding"/>
    <property type="evidence" value="ECO:0007669"/>
    <property type="project" value="UniProtKB-UniRule"/>
</dbReference>
<feature type="region of interest" description="Disordered" evidence="8">
    <location>
        <begin position="369"/>
        <end position="390"/>
    </location>
</feature>
<dbReference type="RefSeq" id="WP_103680740.1">
    <property type="nucleotide sequence ID" value="NZ_LPWH01000111.1"/>
</dbReference>
<dbReference type="Pfam" id="PF01926">
    <property type="entry name" value="MMR_HSR1"/>
    <property type="match status" value="1"/>
</dbReference>
<evidence type="ECO:0000256" key="6">
    <source>
        <dbReference type="PIRSR" id="PIRSR006809-1"/>
    </source>
</evidence>
<dbReference type="SUPFAM" id="SSF52540">
    <property type="entry name" value="P-loop containing nucleoside triphosphate hydrolases"/>
    <property type="match status" value="1"/>
</dbReference>
<dbReference type="InterPro" id="IPR042108">
    <property type="entry name" value="GTPase_HflX_N_sf"/>
</dbReference>
<dbReference type="GO" id="GO:0003924">
    <property type="term" value="F:GTPase activity"/>
    <property type="evidence" value="ECO:0007669"/>
    <property type="project" value="UniProtKB-UniRule"/>
</dbReference>
<sequence length="390" mass="43638">MTRSLSPADEEAQANRTYLVGSFTTEERSSAEASLREMARLCKTAGLLVVGQELIRLRAPKPALYLGTGQADRIIAAADDEDARIIVFDQPLTPVQMRNWSRRAQREIYDRHAVILEIFARRARTREAQLQVELARAEYAQSHLAGMWQHLSRQGGGSRLARGEGEKQIEMDRRQLKKRVLSARRALDKVGRQRALRRERREKVRRVALVGYTNAGKSTLLNALANARVRSADQLFATLDPVTRRLTAGPDQTVLLTDTVGFIRNLPPELINAFHSTLEEALEADLLLLVVDAADPEAPLQIRTTLEILHKLGAHQVPRLIILNKTDTCPDTDQAELLLQPSLHRDDQILRVSALTGAGIEELRHRILPPAPEPVPEQIPEPGPEHQPRA</sequence>
<dbReference type="InterPro" id="IPR006073">
    <property type="entry name" value="GTP-bd"/>
</dbReference>
<dbReference type="InterPro" id="IPR027417">
    <property type="entry name" value="P-loop_NTPase"/>
</dbReference>
<dbReference type="PRINTS" id="PR00326">
    <property type="entry name" value="GTP1OBG"/>
</dbReference>
<protein>
    <recommendedName>
        <fullName evidence="5">GTPase HflX</fullName>
    </recommendedName>
    <alternativeName>
        <fullName evidence="5">GTP-binding protein HflX</fullName>
    </alternativeName>
</protein>
<feature type="compositionally biased region" description="Pro residues" evidence="8">
    <location>
        <begin position="369"/>
        <end position="382"/>
    </location>
</feature>
<dbReference type="AlphaFoldDB" id="A0A2S4JHS7"/>
<evidence type="ECO:0000256" key="1">
    <source>
        <dbReference type="ARBA" id="ARBA00022723"/>
    </source>
</evidence>
<evidence type="ECO:0000256" key="3">
    <source>
        <dbReference type="ARBA" id="ARBA00022842"/>
    </source>
</evidence>
<dbReference type="InterPro" id="IPR032305">
    <property type="entry name" value="GTP-bd_M"/>
</dbReference>
<dbReference type="InterPro" id="IPR016496">
    <property type="entry name" value="GTPase_HflX"/>
</dbReference>
<dbReference type="InterPro" id="IPR030394">
    <property type="entry name" value="G_HFLX_dom"/>
</dbReference>
<dbReference type="Gene3D" id="6.10.250.2860">
    <property type="match status" value="1"/>
</dbReference>
<feature type="binding site" evidence="6">
    <location>
        <begin position="236"/>
        <end position="240"/>
    </location>
    <ligand>
        <name>GTP</name>
        <dbReference type="ChEBI" id="CHEBI:37565"/>
    </ligand>
</feature>
<comment type="cofactor">
    <cofactor evidence="7">
        <name>Mg(2+)</name>
        <dbReference type="ChEBI" id="CHEBI:18420"/>
    </cofactor>
</comment>
<dbReference type="InterPro" id="IPR025121">
    <property type="entry name" value="GTPase_HflX_N"/>
</dbReference>